<evidence type="ECO:0000313" key="1">
    <source>
        <dbReference type="EMBL" id="GGR37878.1"/>
    </source>
</evidence>
<reference evidence="1" key="1">
    <citation type="journal article" date="2014" name="Int. J. Syst. Evol. Microbiol.">
        <title>Complete genome sequence of Corynebacterium casei LMG S-19264T (=DSM 44701T), isolated from a smear-ripened cheese.</title>
        <authorList>
            <consortium name="US DOE Joint Genome Institute (JGI-PGF)"/>
            <person name="Walter F."/>
            <person name="Albersmeier A."/>
            <person name="Kalinowski J."/>
            <person name="Ruckert C."/>
        </authorList>
    </citation>
    <scope>NUCLEOTIDE SEQUENCE</scope>
    <source>
        <strain evidence="1">JCM 31311</strain>
    </source>
</reference>
<comment type="caution">
    <text evidence="1">The sequence shown here is derived from an EMBL/GenBank/DDBJ whole genome shotgun (WGS) entry which is preliminary data.</text>
</comment>
<evidence type="ECO:0000313" key="2">
    <source>
        <dbReference type="Proteomes" id="UP000603865"/>
    </source>
</evidence>
<dbReference type="RefSeq" id="WP_189093632.1">
    <property type="nucleotide sequence ID" value="NZ_BMQL01000082.1"/>
</dbReference>
<gene>
    <name evidence="1" type="ORF">GCM10008957_53960</name>
</gene>
<name>A0A918FHG0_9DEIO</name>
<sequence>MTDTHPYTIKALKTLATSDGFALTAQLYREKTCVASVENGGQGGPTWASFISRDEEQQFSAWVATLNEKTYPAGEGMPEFTVKPTTETALDLLITAVEEAKEAKKLDRNAQTSLVYRTVNDGEETYRKAPLPPSLQGRPISEIVALYRARADWFHQVTTVWVIGQGWTSADSL</sequence>
<keyword evidence="2" id="KW-1185">Reference proteome</keyword>
<dbReference type="EMBL" id="BMQL01000082">
    <property type="protein sequence ID" value="GGR37878.1"/>
    <property type="molecule type" value="Genomic_DNA"/>
</dbReference>
<reference evidence="1" key="2">
    <citation type="submission" date="2020-09" db="EMBL/GenBank/DDBJ databases">
        <authorList>
            <person name="Sun Q."/>
            <person name="Ohkuma M."/>
        </authorList>
    </citation>
    <scope>NUCLEOTIDE SEQUENCE</scope>
    <source>
        <strain evidence="1">JCM 31311</strain>
    </source>
</reference>
<accession>A0A918FHG0</accession>
<protein>
    <submittedName>
        <fullName evidence="1">Uncharacterized protein</fullName>
    </submittedName>
</protein>
<dbReference type="Proteomes" id="UP000603865">
    <property type="component" value="Unassembled WGS sequence"/>
</dbReference>
<organism evidence="1 2">
    <name type="scientific">Deinococcus ruber</name>
    <dbReference type="NCBI Taxonomy" id="1848197"/>
    <lineage>
        <taxon>Bacteria</taxon>
        <taxon>Thermotogati</taxon>
        <taxon>Deinococcota</taxon>
        <taxon>Deinococci</taxon>
        <taxon>Deinococcales</taxon>
        <taxon>Deinococcaceae</taxon>
        <taxon>Deinococcus</taxon>
    </lineage>
</organism>
<dbReference type="AlphaFoldDB" id="A0A918FHG0"/>
<proteinExistence type="predicted"/>